<feature type="domain" description="Endoplasmic reticulum resident protein 29 C-terminal" evidence="8">
    <location>
        <begin position="86"/>
        <end position="178"/>
    </location>
</feature>
<keyword evidence="4" id="KW-0413">Isomerase</keyword>
<evidence type="ECO:0000259" key="8">
    <source>
        <dbReference type="Pfam" id="PF07749"/>
    </source>
</evidence>
<dbReference type="EC" id="5.3.4.1" evidence="2"/>
<feature type="non-terminal residue" evidence="9">
    <location>
        <position position="1"/>
    </location>
</feature>
<dbReference type="SUPFAM" id="SSF47933">
    <property type="entry name" value="ERP29 C domain-like"/>
    <property type="match status" value="1"/>
</dbReference>
<dbReference type="CDD" id="cd00238">
    <property type="entry name" value="ERp29c"/>
    <property type="match status" value="1"/>
</dbReference>
<accession>A0ABR3YTF3</accession>
<feature type="domain" description="Thioredoxin" evidence="7">
    <location>
        <begin position="1"/>
        <end position="68"/>
    </location>
</feature>
<dbReference type="InterPro" id="IPR036356">
    <property type="entry name" value="ERp29_C_sf"/>
</dbReference>
<dbReference type="InterPro" id="IPR036249">
    <property type="entry name" value="Thioredoxin-like_sf"/>
</dbReference>
<name>A0ABR3YTF3_9PEZI</name>
<dbReference type="PANTHER" id="PTHR45672">
    <property type="entry name" value="PROTEIN DISULFIDE-ISOMERASE C17H9.14C-RELATED"/>
    <property type="match status" value="1"/>
</dbReference>
<keyword evidence="5" id="KW-0676">Redox-active center</keyword>
<dbReference type="Pfam" id="PF07749">
    <property type="entry name" value="ERp29"/>
    <property type="match status" value="1"/>
</dbReference>
<dbReference type="InterPro" id="IPR013766">
    <property type="entry name" value="Thioredoxin_domain"/>
</dbReference>
<sequence length="225" mass="24292">WEKAADDYKHDESVLIAKVDCEAPNSKVLAKKQGISSYPTIKWFPAGSTVGEPYDGPRNEEGILAFVNEKAGLHRTSGGSLDHVAGTLASLDSLVVKLTGGSTFSDVLTQAKAESSKLSADVQKKSAEYYVRVLTKLGENHEYAKKELARLQGMLAKGELASEKRDELTIKANILKKFEEVKIAAGETVKNIIDKASEAKDATAEKAQAAKEAAEKKAAEIKEEL</sequence>
<evidence type="ECO:0000256" key="6">
    <source>
        <dbReference type="SAM" id="Coils"/>
    </source>
</evidence>
<evidence type="ECO:0000259" key="7">
    <source>
        <dbReference type="Pfam" id="PF00085"/>
    </source>
</evidence>
<protein>
    <recommendedName>
        <fullName evidence="2">protein disulfide-isomerase</fullName>
        <ecNumber evidence="2">5.3.4.1</ecNumber>
    </recommendedName>
</protein>
<comment type="caution">
    <text evidence="9">The sequence shown here is derived from an EMBL/GenBank/DDBJ whole genome shotgun (WGS) entry which is preliminary data.</text>
</comment>
<comment type="catalytic activity">
    <reaction evidence="1">
        <text>Catalyzes the rearrangement of -S-S- bonds in proteins.</text>
        <dbReference type="EC" id="5.3.4.1"/>
    </reaction>
</comment>
<keyword evidence="6" id="KW-0175">Coiled coil</keyword>
<evidence type="ECO:0000256" key="3">
    <source>
        <dbReference type="ARBA" id="ARBA00023157"/>
    </source>
</evidence>
<gene>
    <name evidence="9" type="ORF">Cpir12675_004991</name>
</gene>
<evidence type="ECO:0000256" key="5">
    <source>
        <dbReference type="ARBA" id="ARBA00023284"/>
    </source>
</evidence>
<organism evidence="9 10">
    <name type="scientific">Ceratocystis pirilliformis</name>
    <dbReference type="NCBI Taxonomy" id="259994"/>
    <lineage>
        <taxon>Eukaryota</taxon>
        <taxon>Fungi</taxon>
        <taxon>Dikarya</taxon>
        <taxon>Ascomycota</taxon>
        <taxon>Pezizomycotina</taxon>
        <taxon>Sordariomycetes</taxon>
        <taxon>Hypocreomycetidae</taxon>
        <taxon>Microascales</taxon>
        <taxon>Ceratocystidaceae</taxon>
        <taxon>Ceratocystis</taxon>
    </lineage>
</organism>
<dbReference type="PANTHER" id="PTHR45672:SF11">
    <property type="entry name" value="PROTEIN DISULFIDE-ISOMERASE C17H9.14C"/>
    <property type="match status" value="1"/>
</dbReference>
<keyword evidence="3" id="KW-1015">Disulfide bond</keyword>
<proteinExistence type="predicted"/>
<evidence type="ECO:0000313" key="9">
    <source>
        <dbReference type="EMBL" id="KAL1891377.1"/>
    </source>
</evidence>
<evidence type="ECO:0000256" key="2">
    <source>
        <dbReference type="ARBA" id="ARBA00012723"/>
    </source>
</evidence>
<dbReference type="Gene3D" id="1.20.1150.12">
    <property type="entry name" value="Endoplasmic reticulum resident protein 29, C-terminal domain"/>
    <property type="match status" value="1"/>
</dbReference>
<dbReference type="InterPro" id="IPR051063">
    <property type="entry name" value="PDI"/>
</dbReference>
<dbReference type="EMBL" id="JAWDJO010000155">
    <property type="protein sequence ID" value="KAL1891377.1"/>
    <property type="molecule type" value="Genomic_DNA"/>
</dbReference>
<dbReference type="Gene3D" id="3.40.30.10">
    <property type="entry name" value="Glutaredoxin"/>
    <property type="match status" value="1"/>
</dbReference>
<dbReference type="Pfam" id="PF00085">
    <property type="entry name" value="Thioredoxin"/>
    <property type="match status" value="1"/>
</dbReference>
<evidence type="ECO:0000256" key="1">
    <source>
        <dbReference type="ARBA" id="ARBA00001182"/>
    </source>
</evidence>
<keyword evidence="10" id="KW-1185">Reference proteome</keyword>
<evidence type="ECO:0000313" key="10">
    <source>
        <dbReference type="Proteomes" id="UP001583280"/>
    </source>
</evidence>
<dbReference type="Proteomes" id="UP001583280">
    <property type="component" value="Unassembled WGS sequence"/>
</dbReference>
<dbReference type="InterPro" id="IPR011679">
    <property type="entry name" value="ERp29_C"/>
</dbReference>
<dbReference type="SUPFAM" id="SSF52833">
    <property type="entry name" value="Thioredoxin-like"/>
    <property type="match status" value="1"/>
</dbReference>
<feature type="coiled-coil region" evidence="6">
    <location>
        <begin position="193"/>
        <end position="224"/>
    </location>
</feature>
<reference evidence="9 10" key="1">
    <citation type="journal article" date="2024" name="IMA Fungus">
        <title>IMA Genome - F19 : A genome assembly and annotation guide to empower mycologists, including annotated draft genome sequences of Ceratocystis pirilliformis, Diaporthe australafricana, Fusarium ophioides, Paecilomyces lecythidis, and Sporothrix stenoceras.</title>
        <authorList>
            <person name="Aylward J."/>
            <person name="Wilson A.M."/>
            <person name="Visagie C.M."/>
            <person name="Spraker J."/>
            <person name="Barnes I."/>
            <person name="Buitendag C."/>
            <person name="Ceriani C."/>
            <person name="Del Mar Angel L."/>
            <person name="du Plessis D."/>
            <person name="Fuchs T."/>
            <person name="Gasser K."/>
            <person name="Kramer D."/>
            <person name="Li W."/>
            <person name="Munsamy K."/>
            <person name="Piso A."/>
            <person name="Price J.L."/>
            <person name="Sonnekus B."/>
            <person name="Thomas C."/>
            <person name="van der Nest A."/>
            <person name="van Dijk A."/>
            <person name="van Heerden A."/>
            <person name="van Vuuren N."/>
            <person name="Yilmaz N."/>
            <person name="Duong T.A."/>
            <person name="van der Merwe N.A."/>
            <person name="Wingfield M.J."/>
            <person name="Wingfield B.D."/>
        </authorList>
    </citation>
    <scope>NUCLEOTIDE SEQUENCE [LARGE SCALE GENOMIC DNA]</scope>
    <source>
        <strain evidence="9 10">CMW 12675</strain>
    </source>
</reference>
<evidence type="ECO:0000256" key="4">
    <source>
        <dbReference type="ARBA" id="ARBA00023235"/>
    </source>
</evidence>